<dbReference type="PANTHER" id="PTHR11831">
    <property type="entry name" value="30S 40S RIBOSOMAL PROTEIN"/>
    <property type="match status" value="1"/>
</dbReference>
<proteinExistence type="inferred from homology"/>
<dbReference type="GO" id="GO:0003735">
    <property type="term" value="F:structural constituent of ribosome"/>
    <property type="evidence" value="ECO:0007669"/>
    <property type="project" value="InterPro"/>
</dbReference>
<dbReference type="AlphaFoldDB" id="A0A1V5T452"/>
<evidence type="ECO:0000259" key="10">
    <source>
        <dbReference type="SMART" id="SM01390"/>
    </source>
</evidence>
<dbReference type="NCBIfam" id="NF003717">
    <property type="entry name" value="PRK05327.1"/>
    <property type="match status" value="1"/>
</dbReference>
<keyword evidence="3 7" id="KW-0694">RNA-binding</keyword>
<evidence type="ECO:0000256" key="5">
    <source>
        <dbReference type="ARBA" id="ARBA00023274"/>
    </source>
</evidence>
<evidence type="ECO:0000256" key="4">
    <source>
        <dbReference type="ARBA" id="ARBA00022980"/>
    </source>
</evidence>
<feature type="domain" description="RNA-binding S4" evidence="9">
    <location>
        <begin position="98"/>
        <end position="165"/>
    </location>
</feature>
<dbReference type="PANTHER" id="PTHR11831:SF4">
    <property type="entry name" value="SMALL RIBOSOMAL SUBUNIT PROTEIN US4M"/>
    <property type="match status" value="1"/>
</dbReference>
<evidence type="ECO:0000256" key="2">
    <source>
        <dbReference type="ARBA" id="ARBA00022730"/>
    </source>
</evidence>
<reference evidence="11" key="1">
    <citation type="submission" date="2017-02" db="EMBL/GenBank/DDBJ databases">
        <title>Delving into the versatile metabolic prowess of the omnipresent phylum Bacteroidetes.</title>
        <authorList>
            <person name="Nobu M.K."/>
            <person name="Mei R."/>
            <person name="Narihiro T."/>
            <person name="Kuroda K."/>
            <person name="Liu W.-T."/>
        </authorList>
    </citation>
    <scope>NUCLEOTIDE SEQUENCE</scope>
    <source>
        <strain evidence="11">ADurb.Bin276</strain>
    </source>
</reference>
<sequence>MSRYTDAKCRLCRRQGVKLFLKGPRCMTPKCAFEKRPFAPGMSRGSRRRLSDYGVQLREKQKVRFIYGISERQFNNYFEKANRIPGVTGENFLRLLEKRLDNVVFRGGMADSRSDARQMVLHRHFKVNGKIVNIPSFMVSVGDKIELTDVGKQHKKIKEIIDEKEQLNPPSWLEFQPEQFTFAVVREPNRDDIDYQVEESLIVEFYSK</sequence>
<comment type="similarity">
    <text evidence="1 7 8">Belongs to the universal ribosomal protein uS4 family.</text>
</comment>
<comment type="function">
    <text evidence="7">With S5 and S12 plays an important role in translational accuracy.</text>
</comment>
<dbReference type="Gene3D" id="3.10.290.10">
    <property type="entry name" value="RNA-binding S4 domain"/>
    <property type="match status" value="1"/>
</dbReference>
<dbReference type="InterPro" id="IPR005709">
    <property type="entry name" value="Ribosomal_uS4_bac-type"/>
</dbReference>
<gene>
    <name evidence="7 11" type="primary">rpsD</name>
    <name evidence="11" type="ORF">BWY41_00079</name>
</gene>
<dbReference type="SMART" id="SM00363">
    <property type="entry name" value="S4"/>
    <property type="match status" value="1"/>
</dbReference>
<dbReference type="InterPro" id="IPR001912">
    <property type="entry name" value="Ribosomal_uS4_N"/>
</dbReference>
<dbReference type="GO" id="GO:0006412">
    <property type="term" value="P:translation"/>
    <property type="evidence" value="ECO:0007669"/>
    <property type="project" value="UniProtKB-UniRule"/>
</dbReference>
<dbReference type="SMART" id="SM01390">
    <property type="entry name" value="Ribosomal_S4"/>
    <property type="match status" value="1"/>
</dbReference>
<dbReference type="GO" id="GO:0015935">
    <property type="term" value="C:small ribosomal subunit"/>
    <property type="evidence" value="ECO:0007669"/>
    <property type="project" value="InterPro"/>
</dbReference>
<dbReference type="SUPFAM" id="SSF55174">
    <property type="entry name" value="Alpha-L RNA-binding motif"/>
    <property type="match status" value="1"/>
</dbReference>
<comment type="caution">
    <text evidence="11">The sequence shown here is derived from an EMBL/GenBank/DDBJ whole genome shotgun (WGS) entry which is preliminary data.</text>
</comment>
<evidence type="ECO:0000256" key="3">
    <source>
        <dbReference type="ARBA" id="ARBA00022884"/>
    </source>
</evidence>
<accession>A0A1V5T452</accession>
<dbReference type="Gene3D" id="1.10.1050.10">
    <property type="entry name" value="Ribosomal Protein S4 Delta 41, Chain A, domain 1"/>
    <property type="match status" value="1"/>
</dbReference>
<keyword evidence="2 7" id="KW-0699">rRNA-binding</keyword>
<evidence type="ECO:0000256" key="7">
    <source>
        <dbReference type="HAMAP-Rule" id="MF_01306"/>
    </source>
</evidence>
<dbReference type="GO" id="GO:0042274">
    <property type="term" value="P:ribosomal small subunit biogenesis"/>
    <property type="evidence" value="ECO:0007669"/>
    <property type="project" value="TreeGrafter"/>
</dbReference>
<keyword evidence="4 7" id="KW-0689">Ribosomal protein</keyword>
<dbReference type="FunFam" id="3.10.290.10:FF:000001">
    <property type="entry name" value="30S ribosomal protein S4"/>
    <property type="match status" value="1"/>
</dbReference>
<dbReference type="Pfam" id="PF00163">
    <property type="entry name" value="Ribosomal_S4"/>
    <property type="match status" value="1"/>
</dbReference>
<evidence type="ECO:0000256" key="6">
    <source>
        <dbReference type="ARBA" id="ARBA00035254"/>
    </source>
</evidence>
<feature type="domain" description="Small ribosomal subunit protein uS4 N-terminal" evidence="10">
    <location>
        <begin position="3"/>
        <end position="97"/>
    </location>
</feature>
<dbReference type="InterPro" id="IPR002942">
    <property type="entry name" value="S4_RNA-bd"/>
</dbReference>
<dbReference type="Proteomes" id="UP000485569">
    <property type="component" value="Unassembled WGS sequence"/>
</dbReference>
<dbReference type="FunFam" id="1.10.1050.10:FF:000001">
    <property type="entry name" value="30S ribosomal protein S4"/>
    <property type="match status" value="1"/>
</dbReference>
<dbReference type="PROSITE" id="PS00632">
    <property type="entry name" value="RIBOSOMAL_S4"/>
    <property type="match status" value="1"/>
</dbReference>
<evidence type="ECO:0000256" key="1">
    <source>
        <dbReference type="ARBA" id="ARBA00007465"/>
    </source>
</evidence>
<name>A0A1V5T452_9BACT</name>
<organism evidence="11">
    <name type="scientific">Candidatus Atribacter allofermentans</name>
    <dbReference type="NCBI Taxonomy" id="1852833"/>
    <lineage>
        <taxon>Bacteria</taxon>
        <taxon>Pseudomonadati</taxon>
        <taxon>Atribacterota</taxon>
        <taxon>Atribacteria</taxon>
        <taxon>Atribacterales</taxon>
        <taxon>Atribacteraceae</taxon>
        <taxon>Atribacter</taxon>
    </lineage>
</organism>
<dbReference type="CDD" id="cd00165">
    <property type="entry name" value="S4"/>
    <property type="match status" value="1"/>
</dbReference>
<dbReference type="InterPro" id="IPR022801">
    <property type="entry name" value="Ribosomal_uS4"/>
</dbReference>
<keyword evidence="5 7" id="KW-0687">Ribonucleoprotein</keyword>
<dbReference type="InterPro" id="IPR018079">
    <property type="entry name" value="Ribosomal_uS4_CS"/>
</dbReference>
<dbReference type="PROSITE" id="PS50889">
    <property type="entry name" value="S4"/>
    <property type="match status" value="1"/>
</dbReference>
<dbReference type="NCBIfam" id="TIGR01017">
    <property type="entry name" value="rpsD_bact"/>
    <property type="match status" value="1"/>
</dbReference>
<dbReference type="InterPro" id="IPR036986">
    <property type="entry name" value="S4_RNA-bd_sf"/>
</dbReference>
<protein>
    <recommendedName>
        <fullName evidence="6 7">Small ribosomal subunit protein uS4</fullName>
    </recommendedName>
</protein>
<comment type="subunit">
    <text evidence="7">Part of the 30S ribosomal subunit. Contacts protein S5. The interaction surface between S4 and S5 is involved in control of translational fidelity.</text>
</comment>
<dbReference type="EMBL" id="MWBQ01000017">
    <property type="protein sequence ID" value="OQA61527.1"/>
    <property type="molecule type" value="Genomic_DNA"/>
</dbReference>
<dbReference type="Pfam" id="PF01479">
    <property type="entry name" value="S4"/>
    <property type="match status" value="1"/>
</dbReference>
<dbReference type="GO" id="GO:0019843">
    <property type="term" value="F:rRNA binding"/>
    <property type="evidence" value="ECO:0007669"/>
    <property type="project" value="UniProtKB-UniRule"/>
</dbReference>
<evidence type="ECO:0000256" key="8">
    <source>
        <dbReference type="RuleBase" id="RU003699"/>
    </source>
</evidence>
<evidence type="ECO:0000313" key="11">
    <source>
        <dbReference type="EMBL" id="OQA61527.1"/>
    </source>
</evidence>
<comment type="function">
    <text evidence="7">One of the primary rRNA binding proteins, it binds directly to 16S rRNA where it nucleates assembly of the body of the 30S subunit.</text>
</comment>
<dbReference type="HAMAP" id="MF_01306_B">
    <property type="entry name" value="Ribosomal_uS4_B"/>
    <property type="match status" value="1"/>
</dbReference>
<evidence type="ECO:0000259" key="9">
    <source>
        <dbReference type="SMART" id="SM00363"/>
    </source>
</evidence>